<accession>A0A4Z2GKA9</accession>
<dbReference type="EMBL" id="SRLO01000520">
    <property type="protein sequence ID" value="TNN53293.1"/>
    <property type="molecule type" value="Genomic_DNA"/>
</dbReference>
<proteinExistence type="predicted"/>
<reference evidence="1 2" key="1">
    <citation type="submission" date="2019-03" db="EMBL/GenBank/DDBJ databases">
        <title>First draft genome of Liparis tanakae, snailfish: a comprehensive survey of snailfish specific genes.</title>
        <authorList>
            <person name="Kim W."/>
            <person name="Song I."/>
            <person name="Jeong J.-H."/>
            <person name="Kim D."/>
            <person name="Kim S."/>
            <person name="Ryu S."/>
            <person name="Song J.Y."/>
            <person name="Lee S.K."/>
        </authorList>
    </citation>
    <scope>NUCLEOTIDE SEQUENCE [LARGE SCALE GENOMIC DNA]</scope>
    <source>
        <tissue evidence="1">Muscle</tissue>
    </source>
</reference>
<sequence>MEINYVLCAGGDETLLVHSAGGIGVEGLGGPYSLGLGLSGVLRGSGGSVDINPQLLKERRPPLYIKSSVLLIRSCGPPSFSSGPVVLLIRSCGPPSFSSGPVVLRPSHQVLWSSSSGPVVLRPPHQVLWSSVLLIRSCGPPSFSSGPVVLRP</sequence>
<comment type="caution">
    <text evidence="1">The sequence shown here is derived from an EMBL/GenBank/DDBJ whole genome shotgun (WGS) entry which is preliminary data.</text>
</comment>
<organism evidence="1 2">
    <name type="scientific">Liparis tanakae</name>
    <name type="common">Tanaka's snailfish</name>
    <dbReference type="NCBI Taxonomy" id="230148"/>
    <lineage>
        <taxon>Eukaryota</taxon>
        <taxon>Metazoa</taxon>
        <taxon>Chordata</taxon>
        <taxon>Craniata</taxon>
        <taxon>Vertebrata</taxon>
        <taxon>Euteleostomi</taxon>
        <taxon>Actinopterygii</taxon>
        <taxon>Neopterygii</taxon>
        <taxon>Teleostei</taxon>
        <taxon>Neoteleostei</taxon>
        <taxon>Acanthomorphata</taxon>
        <taxon>Eupercaria</taxon>
        <taxon>Perciformes</taxon>
        <taxon>Cottioidei</taxon>
        <taxon>Cottales</taxon>
        <taxon>Liparidae</taxon>
        <taxon>Liparis</taxon>
    </lineage>
</organism>
<name>A0A4Z2GKA9_9TELE</name>
<evidence type="ECO:0000313" key="2">
    <source>
        <dbReference type="Proteomes" id="UP000314294"/>
    </source>
</evidence>
<gene>
    <name evidence="1" type="ORF">EYF80_036527</name>
</gene>
<dbReference type="AlphaFoldDB" id="A0A4Z2GKA9"/>
<protein>
    <submittedName>
        <fullName evidence="1">Uncharacterized protein</fullName>
    </submittedName>
</protein>
<dbReference type="Proteomes" id="UP000314294">
    <property type="component" value="Unassembled WGS sequence"/>
</dbReference>
<evidence type="ECO:0000313" key="1">
    <source>
        <dbReference type="EMBL" id="TNN53293.1"/>
    </source>
</evidence>
<keyword evidence="2" id="KW-1185">Reference proteome</keyword>